<feature type="compositionally biased region" description="Polar residues" evidence="1">
    <location>
        <begin position="254"/>
        <end position="266"/>
    </location>
</feature>
<name>A0AAD5H2A1_9CHLO</name>
<dbReference type="Proteomes" id="UP001205105">
    <property type="component" value="Unassembled WGS sequence"/>
</dbReference>
<evidence type="ECO:0000256" key="1">
    <source>
        <dbReference type="SAM" id="MobiDB-lite"/>
    </source>
</evidence>
<protein>
    <recommendedName>
        <fullName evidence="4">Flagellar associated protein</fullName>
    </recommendedName>
</protein>
<keyword evidence="3" id="KW-1185">Reference proteome</keyword>
<feature type="region of interest" description="Disordered" evidence="1">
    <location>
        <begin position="27"/>
        <end position="92"/>
    </location>
</feature>
<organism evidence="2 3">
    <name type="scientific">Chlorella ohadii</name>
    <dbReference type="NCBI Taxonomy" id="2649997"/>
    <lineage>
        <taxon>Eukaryota</taxon>
        <taxon>Viridiplantae</taxon>
        <taxon>Chlorophyta</taxon>
        <taxon>core chlorophytes</taxon>
        <taxon>Trebouxiophyceae</taxon>
        <taxon>Chlorellales</taxon>
        <taxon>Chlorellaceae</taxon>
        <taxon>Chlorella clade</taxon>
        <taxon>Chlorella</taxon>
    </lineage>
</organism>
<evidence type="ECO:0008006" key="4">
    <source>
        <dbReference type="Google" id="ProtNLM"/>
    </source>
</evidence>
<comment type="caution">
    <text evidence="2">The sequence shown here is derived from an EMBL/GenBank/DDBJ whole genome shotgun (WGS) entry which is preliminary data.</text>
</comment>
<dbReference type="EMBL" id="JADXDR010000125">
    <property type="protein sequence ID" value="KAI7838458.1"/>
    <property type="molecule type" value="Genomic_DNA"/>
</dbReference>
<dbReference type="PANTHER" id="PTHR40429">
    <property type="entry name" value="FLAGELLAR ASSOCIATED PROTEIN"/>
    <property type="match status" value="1"/>
</dbReference>
<proteinExistence type="predicted"/>
<reference evidence="2" key="1">
    <citation type="submission" date="2020-11" db="EMBL/GenBank/DDBJ databases">
        <title>Chlorella ohadii genome sequencing and assembly.</title>
        <authorList>
            <person name="Murik O."/>
            <person name="Treves H."/>
            <person name="Kedem I."/>
            <person name="Shotland Y."/>
            <person name="Kaplan A."/>
        </authorList>
    </citation>
    <scope>NUCLEOTIDE SEQUENCE</scope>
    <source>
        <strain evidence="2">1</strain>
    </source>
</reference>
<accession>A0AAD5H2A1</accession>
<evidence type="ECO:0000313" key="2">
    <source>
        <dbReference type="EMBL" id="KAI7838458.1"/>
    </source>
</evidence>
<sequence length="315" mass="32482">MSESPSAIRASPYSKSTWAATSLRSGFGEQPLSNRASAPAAGFGSSSRDAYGKQDTISKQVLSTVASPPRVRFGTSKRPGMAEKTDAPGPGAYKLKPALGLTVESTRASAPSVKFGSGSRDQANRLFISAEHEKCQVGVDSPGPSYTIPAALGKQQLSTKKSAGAFVMPRGQRFVDNDVREAAQKPGAGAYTVPSSIGVGPAAGSPVKPKSPTVKFGTSTRDKEAKVFISVEHEKGSYGTCSPGPVTAHPASSMGRQVQSTKSSAGSIGFGTGKRLADHASDAPGPGGCKQLCFLLGLALRWSKHLGICMHAQTA</sequence>
<feature type="compositionally biased region" description="Polar residues" evidence="1">
    <location>
        <begin position="55"/>
        <end position="66"/>
    </location>
</feature>
<feature type="compositionally biased region" description="Low complexity" evidence="1">
    <location>
        <begin position="36"/>
        <end position="47"/>
    </location>
</feature>
<gene>
    <name evidence="2" type="ORF">COHA_007721</name>
</gene>
<feature type="region of interest" description="Disordered" evidence="1">
    <location>
        <begin position="186"/>
        <end position="219"/>
    </location>
</feature>
<dbReference type="PANTHER" id="PTHR40429:SF1">
    <property type="entry name" value="FLAGELLAR ASSOCIATED PROTEIN"/>
    <property type="match status" value="1"/>
</dbReference>
<feature type="region of interest" description="Disordered" evidence="1">
    <location>
        <begin position="236"/>
        <end position="269"/>
    </location>
</feature>
<evidence type="ECO:0000313" key="3">
    <source>
        <dbReference type="Proteomes" id="UP001205105"/>
    </source>
</evidence>
<dbReference type="AlphaFoldDB" id="A0AAD5H2A1"/>